<dbReference type="PRINTS" id="PR00449">
    <property type="entry name" value="RASTRNSFRMNG"/>
</dbReference>
<accession>A0A7R9A1S2</accession>
<evidence type="ECO:0000256" key="1">
    <source>
        <dbReference type="ARBA" id="ARBA00022741"/>
    </source>
</evidence>
<evidence type="ECO:0000256" key="2">
    <source>
        <dbReference type="ARBA" id="ARBA00023134"/>
    </source>
</evidence>
<dbReference type="PANTHER" id="PTHR24073">
    <property type="entry name" value="DRAB5-RELATED"/>
    <property type="match status" value="1"/>
</dbReference>
<evidence type="ECO:0000313" key="3">
    <source>
        <dbReference type="EMBL" id="CAD7240015.1"/>
    </source>
</evidence>
<evidence type="ECO:0008006" key="5">
    <source>
        <dbReference type="Google" id="ProtNLM"/>
    </source>
</evidence>
<dbReference type="InterPro" id="IPR025662">
    <property type="entry name" value="Sigma_54_int_dom_ATP-bd_1"/>
</dbReference>
<dbReference type="SMART" id="SM00175">
    <property type="entry name" value="RAB"/>
    <property type="match status" value="1"/>
</dbReference>
<dbReference type="PROSITE" id="PS51419">
    <property type="entry name" value="RAB"/>
    <property type="match status" value="1"/>
</dbReference>
<gene>
    <name evidence="3" type="ORF">DSTB1V02_LOCUS53</name>
</gene>
<keyword evidence="4" id="KW-1185">Reference proteome</keyword>
<dbReference type="SUPFAM" id="SSF52540">
    <property type="entry name" value="P-loop containing nucleoside triphosphate hydrolases"/>
    <property type="match status" value="1"/>
</dbReference>
<dbReference type="InterPro" id="IPR027417">
    <property type="entry name" value="P-loop_NTPase"/>
</dbReference>
<dbReference type="GO" id="GO:0005525">
    <property type="term" value="F:GTP binding"/>
    <property type="evidence" value="ECO:0007669"/>
    <property type="project" value="UniProtKB-KW"/>
</dbReference>
<protein>
    <recommendedName>
        <fullName evidence="5">Rab-like protein 3</fullName>
    </recommendedName>
</protein>
<proteinExistence type="predicted"/>
<organism evidence="3">
    <name type="scientific">Darwinula stevensoni</name>
    <dbReference type="NCBI Taxonomy" id="69355"/>
    <lineage>
        <taxon>Eukaryota</taxon>
        <taxon>Metazoa</taxon>
        <taxon>Ecdysozoa</taxon>
        <taxon>Arthropoda</taxon>
        <taxon>Crustacea</taxon>
        <taxon>Oligostraca</taxon>
        <taxon>Ostracoda</taxon>
        <taxon>Podocopa</taxon>
        <taxon>Podocopida</taxon>
        <taxon>Darwinulocopina</taxon>
        <taxon>Darwinuloidea</taxon>
        <taxon>Darwinulidae</taxon>
        <taxon>Darwinula</taxon>
    </lineage>
</organism>
<dbReference type="AlphaFoldDB" id="A0A7R9A1S2"/>
<dbReference type="Proteomes" id="UP000677054">
    <property type="component" value="Unassembled WGS sequence"/>
</dbReference>
<name>A0A7R9A1S2_9CRUS</name>
<dbReference type="EMBL" id="CAJPEV010000003">
    <property type="protein sequence ID" value="CAG0878529.1"/>
    <property type="molecule type" value="Genomic_DNA"/>
</dbReference>
<dbReference type="EMBL" id="LR899520">
    <property type="protein sequence ID" value="CAD7240015.1"/>
    <property type="molecule type" value="Genomic_DNA"/>
</dbReference>
<dbReference type="Pfam" id="PF08477">
    <property type="entry name" value="Roc"/>
    <property type="match status" value="1"/>
</dbReference>
<sequence>MDAIDKVRILVVGDSGVGKSSLVHLICHNEAAVNPGWTIGCSLEVKLHEYKEGTPDQKTFFLELWDIGGSSSHKNTRAMFYHNANGLILVHDLTNRKSHGNLKQWLNEILDQDKEMGMGRGPSRVRDTLDPENLLGSVKMPILVIGTKQDLAGEKRVQRSFVAEDLGVDDISLNCHNPRSLAPGSGLAVKLTRFFDRIIESRYYRDMNPNPALLEKRRLLPMNVMNAKSLHGD</sequence>
<reference evidence="3" key="1">
    <citation type="submission" date="2020-11" db="EMBL/GenBank/DDBJ databases">
        <authorList>
            <person name="Tran Van P."/>
        </authorList>
    </citation>
    <scope>NUCLEOTIDE SEQUENCE</scope>
</reference>
<dbReference type="PROSITE" id="PS00675">
    <property type="entry name" value="SIGMA54_INTERACT_1"/>
    <property type="match status" value="1"/>
</dbReference>
<evidence type="ECO:0000313" key="4">
    <source>
        <dbReference type="Proteomes" id="UP000677054"/>
    </source>
</evidence>
<dbReference type="SMART" id="SM00173">
    <property type="entry name" value="RAS"/>
    <property type="match status" value="1"/>
</dbReference>
<keyword evidence="1" id="KW-0547">Nucleotide-binding</keyword>
<keyword evidence="2" id="KW-0342">GTP-binding</keyword>
<dbReference type="OrthoDB" id="5914890at2759"/>
<dbReference type="Gene3D" id="3.40.50.300">
    <property type="entry name" value="P-loop containing nucleotide triphosphate hydrolases"/>
    <property type="match status" value="1"/>
</dbReference>